<gene>
    <name evidence="2" type="ORF">TCEB3V08_LOCUS11387</name>
</gene>
<evidence type="ECO:0000256" key="1">
    <source>
        <dbReference type="SAM" id="MobiDB-lite"/>
    </source>
</evidence>
<dbReference type="EMBL" id="OC322900">
    <property type="protein sequence ID" value="CAD7412439.1"/>
    <property type="molecule type" value="Genomic_DNA"/>
</dbReference>
<protein>
    <submittedName>
        <fullName evidence="2">Uncharacterized protein</fullName>
    </submittedName>
</protein>
<name>A0A7R9DF58_TIMCR</name>
<organism evidence="2">
    <name type="scientific">Timema cristinae</name>
    <name type="common">Walking stick</name>
    <dbReference type="NCBI Taxonomy" id="61476"/>
    <lineage>
        <taxon>Eukaryota</taxon>
        <taxon>Metazoa</taxon>
        <taxon>Ecdysozoa</taxon>
        <taxon>Arthropoda</taxon>
        <taxon>Hexapoda</taxon>
        <taxon>Insecta</taxon>
        <taxon>Pterygota</taxon>
        <taxon>Neoptera</taxon>
        <taxon>Polyneoptera</taxon>
        <taxon>Phasmatodea</taxon>
        <taxon>Timematodea</taxon>
        <taxon>Timematoidea</taxon>
        <taxon>Timematidae</taxon>
        <taxon>Timema</taxon>
    </lineage>
</organism>
<accession>A0A7R9DF58</accession>
<feature type="region of interest" description="Disordered" evidence="1">
    <location>
        <begin position="46"/>
        <end position="116"/>
    </location>
</feature>
<feature type="compositionally biased region" description="Low complexity" evidence="1">
    <location>
        <begin position="89"/>
        <end position="104"/>
    </location>
</feature>
<feature type="region of interest" description="Disordered" evidence="1">
    <location>
        <begin position="185"/>
        <end position="204"/>
    </location>
</feature>
<feature type="compositionally biased region" description="Polar residues" evidence="1">
    <location>
        <begin position="194"/>
        <end position="204"/>
    </location>
</feature>
<sequence length="223" mass="23738">MASLVLTDSSQLRDDGFEMLPNQIMYPYAEPYDLLKHVCAAVTPNSQNARNKPADGSGHVNQKGQAGQKAPVAGQKGGQTKPAQKPPSAQKGQVKAQPKAAAVKGGKKNKKGQRHQQHDLIVTIDLNTIVVSLLGKEEEAGGMIMVSLLGKIRGWEHDHGESLREDKRLGARSCLEVSSLASFRECPLPPPSSEAGSKSSNISPTSCVVGPLLSREEAVPHPV</sequence>
<dbReference type="AlphaFoldDB" id="A0A7R9DF58"/>
<proteinExistence type="predicted"/>
<feature type="compositionally biased region" description="Basic residues" evidence="1">
    <location>
        <begin position="105"/>
        <end position="115"/>
    </location>
</feature>
<evidence type="ECO:0000313" key="2">
    <source>
        <dbReference type="EMBL" id="CAD7412439.1"/>
    </source>
</evidence>
<reference evidence="2" key="1">
    <citation type="submission" date="2020-11" db="EMBL/GenBank/DDBJ databases">
        <authorList>
            <person name="Tran Van P."/>
        </authorList>
    </citation>
    <scope>NUCLEOTIDE SEQUENCE</scope>
</reference>